<comment type="caution">
    <text evidence="2">The sequence shown here is derived from an EMBL/GenBank/DDBJ whole genome shotgun (WGS) entry which is preliminary data.</text>
</comment>
<feature type="compositionally biased region" description="Polar residues" evidence="1">
    <location>
        <begin position="18"/>
        <end position="32"/>
    </location>
</feature>
<dbReference type="Proteomes" id="UP000727407">
    <property type="component" value="Unassembled WGS sequence"/>
</dbReference>
<evidence type="ECO:0000256" key="1">
    <source>
        <dbReference type="SAM" id="MobiDB-lite"/>
    </source>
</evidence>
<keyword evidence="3" id="KW-1185">Reference proteome</keyword>
<proteinExistence type="predicted"/>
<organism evidence="2 3">
    <name type="scientific">Clarias magur</name>
    <name type="common">Asian catfish</name>
    <name type="synonym">Macropteronotus magur</name>
    <dbReference type="NCBI Taxonomy" id="1594786"/>
    <lineage>
        <taxon>Eukaryota</taxon>
        <taxon>Metazoa</taxon>
        <taxon>Chordata</taxon>
        <taxon>Craniata</taxon>
        <taxon>Vertebrata</taxon>
        <taxon>Euteleostomi</taxon>
        <taxon>Actinopterygii</taxon>
        <taxon>Neopterygii</taxon>
        <taxon>Teleostei</taxon>
        <taxon>Ostariophysi</taxon>
        <taxon>Siluriformes</taxon>
        <taxon>Clariidae</taxon>
        <taxon>Clarias</taxon>
    </lineage>
</organism>
<accession>A0A8J4XB15</accession>
<evidence type="ECO:0000313" key="3">
    <source>
        <dbReference type="Proteomes" id="UP000727407"/>
    </source>
</evidence>
<feature type="compositionally biased region" description="Low complexity" evidence="1">
    <location>
        <begin position="50"/>
        <end position="69"/>
    </location>
</feature>
<sequence>MDVQRQIEMKTEVEVGLQKTSGSPPSSRRLSYTGLSRASGCVRCSRAALTPSGSRASRARAAPPRGTAACSIRPAPAHSSAGSGRCP</sequence>
<gene>
    <name evidence="2" type="primary">Slc22a16</name>
    <name evidence="2" type="ORF">DAT39_018703</name>
</gene>
<name>A0A8J4XB15_CLAMG</name>
<evidence type="ECO:0000313" key="2">
    <source>
        <dbReference type="EMBL" id="KAF5891585.1"/>
    </source>
</evidence>
<dbReference type="EMBL" id="QNUK01000568">
    <property type="protein sequence ID" value="KAF5891585.1"/>
    <property type="molecule type" value="Genomic_DNA"/>
</dbReference>
<feature type="region of interest" description="Disordered" evidence="1">
    <location>
        <begin position="49"/>
        <end position="87"/>
    </location>
</feature>
<feature type="region of interest" description="Disordered" evidence="1">
    <location>
        <begin position="1"/>
        <end position="32"/>
    </location>
</feature>
<dbReference type="AlphaFoldDB" id="A0A8J4XB15"/>
<reference evidence="2" key="1">
    <citation type="submission" date="2020-07" db="EMBL/GenBank/DDBJ databases">
        <title>Clarias magur genome sequencing, assembly and annotation.</title>
        <authorList>
            <person name="Kushwaha B."/>
            <person name="Kumar R."/>
            <person name="Das P."/>
            <person name="Joshi C.G."/>
            <person name="Kumar D."/>
            <person name="Nagpure N.S."/>
            <person name="Pandey M."/>
            <person name="Agarwal S."/>
            <person name="Srivastava S."/>
            <person name="Singh M."/>
            <person name="Sahoo L."/>
            <person name="Jayasankar P."/>
            <person name="Meher P.K."/>
            <person name="Koringa P.G."/>
            <person name="Iquebal M.A."/>
            <person name="Das S.P."/>
            <person name="Bit A."/>
            <person name="Patnaik S."/>
            <person name="Patel N."/>
            <person name="Shah T.M."/>
            <person name="Hinsu A."/>
            <person name="Jena J.K."/>
        </authorList>
    </citation>
    <scope>NUCLEOTIDE SEQUENCE</scope>
    <source>
        <strain evidence="2">CIFAMagur01</strain>
        <tissue evidence="2">Testis</tissue>
    </source>
</reference>
<protein>
    <submittedName>
        <fullName evidence="2">Solute carrier family 22 member 16</fullName>
    </submittedName>
</protein>
<feature type="compositionally biased region" description="Basic and acidic residues" evidence="1">
    <location>
        <begin position="1"/>
        <end position="13"/>
    </location>
</feature>